<evidence type="ECO:0000313" key="8">
    <source>
        <dbReference type="EMBL" id="ACZ40726.1"/>
    </source>
</evidence>
<comment type="similarity">
    <text evidence="1">Belongs to the 'phage' integrase family.</text>
</comment>
<dbReference type="SUPFAM" id="SSF56349">
    <property type="entry name" value="DNA breaking-rejoining enzymes"/>
    <property type="match status" value="1"/>
</dbReference>
<keyword evidence="4" id="KW-0233">DNA recombination</keyword>
<dbReference type="PROSITE" id="PS51898">
    <property type="entry name" value="TYR_RECOMBINASE"/>
    <property type="match status" value="1"/>
</dbReference>
<dbReference type="Pfam" id="PF02899">
    <property type="entry name" value="Phage_int_SAM_1"/>
    <property type="match status" value="1"/>
</dbReference>
<dbReference type="GO" id="GO:0006310">
    <property type="term" value="P:DNA recombination"/>
    <property type="evidence" value="ECO:0007669"/>
    <property type="project" value="UniProtKB-KW"/>
</dbReference>
<evidence type="ECO:0000256" key="1">
    <source>
        <dbReference type="ARBA" id="ARBA00008857"/>
    </source>
</evidence>
<dbReference type="Gene3D" id="1.10.150.130">
    <property type="match status" value="1"/>
</dbReference>
<name>D1CA83_SPHTD</name>
<gene>
    <name evidence="8" type="ordered locus">Sthe_3326</name>
</gene>
<dbReference type="HOGENOM" id="CLU_027562_9_6_0"/>
<dbReference type="InParanoid" id="D1CA83"/>
<keyword evidence="2" id="KW-0229">DNA integration</keyword>
<dbReference type="InterPro" id="IPR050090">
    <property type="entry name" value="Tyrosine_recombinase_XerCD"/>
</dbReference>
<evidence type="ECO:0000313" key="9">
    <source>
        <dbReference type="Proteomes" id="UP000002027"/>
    </source>
</evidence>
<dbReference type="InterPro" id="IPR004107">
    <property type="entry name" value="Integrase_SAM-like_N"/>
</dbReference>
<feature type="domain" description="Tyr recombinase" evidence="6">
    <location>
        <begin position="132"/>
        <end position="323"/>
    </location>
</feature>
<evidence type="ECO:0000259" key="6">
    <source>
        <dbReference type="PROSITE" id="PS51898"/>
    </source>
</evidence>
<dbReference type="GO" id="GO:0003677">
    <property type="term" value="F:DNA binding"/>
    <property type="evidence" value="ECO:0007669"/>
    <property type="project" value="UniProtKB-UniRule"/>
</dbReference>
<keyword evidence="3 5" id="KW-0238">DNA-binding</keyword>
<feature type="domain" description="Core-binding (CB)" evidence="7">
    <location>
        <begin position="7"/>
        <end position="101"/>
    </location>
</feature>
<reference evidence="8 9" key="2">
    <citation type="journal article" date="2010" name="Stand. Genomic Sci.">
        <title>Complete genome sequence of Desulfohalobium retbaense type strain (HR(100)).</title>
        <authorList>
            <person name="Spring S."/>
            <person name="Nolan M."/>
            <person name="Lapidus A."/>
            <person name="Glavina Del Rio T."/>
            <person name="Copeland A."/>
            <person name="Tice H."/>
            <person name="Cheng J.F."/>
            <person name="Lucas S."/>
            <person name="Land M."/>
            <person name="Chen F."/>
            <person name="Bruce D."/>
            <person name="Goodwin L."/>
            <person name="Pitluck S."/>
            <person name="Ivanova N."/>
            <person name="Mavromatis K."/>
            <person name="Mikhailova N."/>
            <person name="Pati A."/>
            <person name="Chen A."/>
            <person name="Palaniappan K."/>
            <person name="Hauser L."/>
            <person name="Chang Y.J."/>
            <person name="Jeffries C.D."/>
            <person name="Munk C."/>
            <person name="Kiss H."/>
            <person name="Chain P."/>
            <person name="Han C."/>
            <person name="Brettin T."/>
            <person name="Detter J.C."/>
            <person name="Schuler E."/>
            <person name="Goker M."/>
            <person name="Rohde M."/>
            <person name="Bristow J."/>
            <person name="Eisen J.A."/>
            <person name="Markowitz V."/>
            <person name="Hugenholtz P."/>
            <person name="Kyrpides N.C."/>
            <person name="Klenk H.P."/>
        </authorList>
    </citation>
    <scope>NUCLEOTIDE SEQUENCE [LARGE SCALE GENOMIC DNA]</scope>
    <source>
        <strain evidence="9">ATCC 49802 / DSM 20745 / S 6022</strain>
    </source>
</reference>
<evidence type="ECO:0000256" key="3">
    <source>
        <dbReference type="ARBA" id="ARBA00023125"/>
    </source>
</evidence>
<evidence type="ECO:0000256" key="4">
    <source>
        <dbReference type="ARBA" id="ARBA00023172"/>
    </source>
</evidence>
<dbReference type="InterPro" id="IPR044068">
    <property type="entry name" value="CB"/>
</dbReference>
<dbReference type="EMBL" id="CP001824">
    <property type="protein sequence ID" value="ACZ40726.1"/>
    <property type="molecule type" value="Genomic_DNA"/>
</dbReference>
<dbReference type="PANTHER" id="PTHR30349:SF41">
    <property type="entry name" value="INTEGRASE_RECOMBINASE PROTEIN MJ0367-RELATED"/>
    <property type="match status" value="1"/>
</dbReference>
<proteinExistence type="inferred from homology"/>
<accession>D1CA83</accession>
<evidence type="ECO:0000256" key="2">
    <source>
        <dbReference type="ARBA" id="ARBA00022908"/>
    </source>
</evidence>
<dbReference type="InterPro" id="IPR002104">
    <property type="entry name" value="Integrase_catalytic"/>
</dbReference>
<dbReference type="eggNOG" id="COG4974">
    <property type="taxonomic scope" value="Bacteria"/>
</dbReference>
<dbReference type="Gene3D" id="1.10.443.10">
    <property type="entry name" value="Intergrase catalytic core"/>
    <property type="match status" value="1"/>
</dbReference>
<dbReference type="KEGG" id="sti:Sthe_3326"/>
<dbReference type="PANTHER" id="PTHR30349">
    <property type="entry name" value="PHAGE INTEGRASE-RELATED"/>
    <property type="match status" value="1"/>
</dbReference>
<evidence type="ECO:0000256" key="5">
    <source>
        <dbReference type="PROSITE-ProRule" id="PRU01248"/>
    </source>
</evidence>
<dbReference type="InterPro" id="IPR011010">
    <property type="entry name" value="DNA_brk_join_enz"/>
</dbReference>
<dbReference type="PROSITE" id="PS51900">
    <property type="entry name" value="CB"/>
    <property type="match status" value="1"/>
</dbReference>
<dbReference type="Pfam" id="PF00589">
    <property type="entry name" value="Phage_integrase"/>
    <property type="match status" value="1"/>
</dbReference>
<organism evidence="8 9">
    <name type="scientific">Sphaerobacter thermophilus (strain ATCC 49802 / DSM 20745 / KCCM 41009 / NCIMB 13125 / S 6022)</name>
    <dbReference type="NCBI Taxonomy" id="479434"/>
    <lineage>
        <taxon>Bacteria</taxon>
        <taxon>Pseudomonadati</taxon>
        <taxon>Thermomicrobiota</taxon>
        <taxon>Thermomicrobia</taxon>
        <taxon>Sphaerobacterales</taxon>
        <taxon>Sphaerobacterineae</taxon>
        <taxon>Sphaerobacteraceae</taxon>
        <taxon>Sphaerobacter</taxon>
    </lineage>
</organism>
<dbReference type="AlphaFoldDB" id="D1CA83"/>
<protein>
    <submittedName>
        <fullName evidence="8">Integrase family protein</fullName>
    </submittedName>
</protein>
<dbReference type="GO" id="GO:0015074">
    <property type="term" value="P:DNA integration"/>
    <property type="evidence" value="ECO:0007669"/>
    <property type="project" value="UniProtKB-KW"/>
</dbReference>
<dbReference type="Proteomes" id="UP000002027">
    <property type="component" value="Chromosome 2"/>
</dbReference>
<keyword evidence="9" id="KW-1185">Reference proteome</keyword>
<sequence>MTNGAAPTIADAIEDFFENLRLSPRSKKTYRTAVTKFTEHLKERFDLDPETSPVTALSEDHVTDFVAALMPDDVRSPEEVSRMRTAQTNLAAVRKLYAYLVSYDLHPNLSTEKLRTRVAAMMPRFTPPPPDVQTSDLDRIVEYVRSLPHEVDPDKELRRLKLRAMILFLYRTGVRVSELCGLRRRDIQLADGTASIYRAKGGKSRTVLFDSETAEALVAYWAARGDSGRGVGAFPAFSGRDKVGVPGRAISPRTVEHIVAQLCVAAGVENPITPHSFRHGLATELVRRRVRESTVQTILGHASPTTTRIYVHKVAAEVAEEYQEAFGPYRRPLGA</sequence>
<dbReference type="STRING" id="479434.Sthe_3326"/>
<dbReference type="InterPro" id="IPR013762">
    <property type="entry name" value="Integrase-like_cat_sf"/>
</dbReference>
<evidence type="ECO:0000259" key="7">
    <source>
        <dbReference type="PROSITE" id="PS51900"/>
    </source>
</evidence>
<reference evidence="9" key="1">
    <citation type="submission" date="2009-11" db="EMBL/GenBank/DDBJ databases">
        <title>The complete chromosome 2 of Sphaerobacter thermophilus DSM 20745.</title>
        <authorList>
            <person name="Lucas S."/>
            <person name="Copeland A."/>
            <person name="Lapidus A."/>
            <person name="Glavina del Rio T."/>
            <person name="Dalin E."/>
            <person name="Tice H."/>
            <person name="Bruce D."/>
            <person name="Goodwin L."/>
            <person name="Pitluck S."/>
            <person name="Kyrpides N."/>
            <person name="Mavromatis K."/>
            <person name="Ivanova N."/>
            <person name="Mikhailova N."/>
            <person name="LaButti K.M."/>
            <person name="Clum A."/>
            <person name="Sun H.I."/>
            <person name="Brettin T."/>
            <person name="Detter J.C."/>
            <person name="Han C."/>
            <person name="Larimer F."/>
            <person name="Land M."/>
            <person name="Hauser L."/>
            <person name="Markowitz V."/>
            <person name="Cheng J.F."/>
            <person name="Hugenholtz P."/>
            <person name="Woyke T."/>
            <person name="Wu D."/>
            <person name="Steenblock K."/>
            <person name="Schneider S."/>
            <person name="Pukall R."/>
            <person name="Goeker M."/>
            <person name="Klenk H.P."/>
            <person name="Eisen J.A."/>
        </authorList>
    </citation>
    <scope>NUCLEOTIDE SEQUENCE [LARGE SCALE GENOMIC DNA]</scope>
    <source>
        <strain evidence="9">ATCC 49802 / DSM 20745 / S 6022</strain>
    </source>
</reference>
<dbReference type="RefSeq" id="WP_012873761.1">
    <property type="nucleotide sequence ID" value="NC_013524.1"/>
</dbReference>
<dbReference type="InterPro" id="IPR010998">
    <property type="entry name" value="Integrase_recombinase_N"/>
</dbReference>